<name>A0A7X5TZY2_9MYCO</name>
<feature type="transmembrane region" description="Helical" evidence="2">
    <location>
        <begin position="91"/>
        <end position="112"/>
    </location>
</feature>
<dbReference type="AlphaFoldDB" id="A0A7X5TZY2"/>
<dbReference type="GO" id="GO:0005886">
    <property type="term" value="C:plasma membrane"/>
    <property type="evidence" value="ECO:0007669"/>
    <property type="project" value="TreeGrafter"/>
</dbReference>
<feature type="transmembrane region" description="Helical" evidence="2">
    <location>
        <begin position="24"/>
        <end position="41"/>
    </location>
</feature>
<dbReference type="Pfam" id="PF01478">
    <property type="entry name" value="Peptidase_A24"/>
    <property type="match status" value="1"/>
</dbReference>
<dbReference type="GO" id="GO:0032259">
    <property type="term" value="P:methylation"/>
    <property type="evidence" value="ECO:0007669"/>
    <property type="project" value="UniProtKB-KW"/>
</dbReference>
<keyword evidence="4" id="KW-0489">Methyltransferase</keyword>
<feature type="transmembrane region" description="Helical" evidence="2">
    <location>
        <begin position="48"/>
        <end position="71"/>
    </location>
</feature>
<comment type="caution">
    <text evidence="4">The sequence shown here is derived from an EMBL/GenBank/DDBJ whole genome shotgun (WGS) entry which is preliminary data.</text>
</comment>
<evidence type="ECO:0000313" key="5">
    <source>
        <dbReference type="Proteomes" id="UP000547444"/>
    </source>
</evidence>
<dbReference type="GO" id="GO:0008168">
    <property type="term" value="F:methyltransferase activity"/>
    <property type="evidence" value="ECO:0007669"/>
    <property type="project" value="UniProtKB-KW"/>
</dbReference>
<dbReference type="PANTHER" id="PTHR30487">
    <property type="entry name" value="TYPE 4 PREPILIN-LIKE PROTEINS LEADER PEPTIDE-PROCESSING ENZYME"/>
    <property type="match status" value="1"/>
</dbReference>
<keyword evidence="4" id="KW-0808">Transferase</keyword>
<feature type="domain" description="Prepilin type IV endopeptidase peptidase" evidence="3">
    <location>
        <begin position="4"/>
        <end position="96"/>
    </location>
</feature>
<keyword evidence="2" id="KW-0472">Membrane</keyword>
<keyword evidence="2" id="KW-1133">Transmembrane helix</keyword>
<proteinExistence type="inferred from homology"/>
<dbReference type="InterPro" id="IPR000045">
    <property type="entry name" value="Prepilin_IV_endopep_pep"/>
</dbReference>
<dbReference type="EC" id="2.1.1.-" evidence="4"/>
<keyword evidence="2" id="KW-0812">Transmembrane</keyword>
<dbReference type="Gene3D" id="1.20.120.1220">
    <property type="match status" value="1"/>
</dbReference>
<keyword evidence="4" id="KW-0378">Hydrolase</keyword>
<evidence type="ECO:0000259" key="3">
    <source>
        <dbReference type="Pfam" id="PF01478"/>
    </source>
</evidence>
<accession>A0A7X5TZY2</accession>
<dbReference type="EC" id="3.4.23.43" evidence="4"/>
<dbReference type="GO" id="GO:0006465">
    <property type="term" value="P:signal peptide processing"/>
    <property type="evidence" value="ECO:0007669"/>
    <property type="project" value="TreeGrafter"/>
</dbReference>
<protein>
    <submittedName>
        <fullName evidence="4">Leader peptidase (Prepilin peptidase)/N-methyltransferase</fullName>
        <ecNumber evidence="4">2.1.1.-</ecNumber>
        <ecNumber evidence="4">3.4.23.43</ecNumber>
    </submittedName>
</protein>
<comment type="similarity">
    <text evidence="1">Belongs to the peptidase A24 family.</text>
</comment>
<dbReference type="Proteomes" id="UP000547444">
    <property type="component" value="Unassembled WGS sequence"/>
</dbReference>
<keyword evidence="5" id="KW-1185">Reference proteome</keyword>
<reference evidence="4 5" key="1">
    <citation type="submission" date="2020-03" db="EMBL/GenBank/DDBJ databases">
        <title>Sequencing the genomes of 1000 actinobacteria strains.</title>
        <authorList>
            <person name="Klenk H.-P."/>
        </authorList>
    </citation>
    <scope>NUCLEOTIDE SEQUENCE [LARGE SCALE GENOMIC DNA]</scope>
    <source>
        <strain evidence="4 5">DSM 44556</strain>
    </source>
</reference>
<dbReference type="EMBL" id="JAANOW010000001">
    <property type="protein sequence ID" value="NIH95871.1"/>
    <property type="molecule type" value="Genomic_DNA"/>
</dbReference>
<dbReference type="GO" id="GO:0004190">
    <property type="term" value="F:aspartic-type endopeptidase activity"/>
    <property type="evidence" value="ECO:0007669"/>
    <property type="project" value="UniProtKB-EC"/>
</dbReference>
<dbReference type="RefSeq" id="WP_263988085.1">
    <property type="nucleotide sequence ID" value="NZ_JAANOW010000001.1"/>
</dbReference>
<dbReference type="InterPro" id="IPR050882">
    <property type="entry name" value="Prepilin_peptidase/N-MTase"/>
</dbReference>
<sequence length="138" mass="13559">MAALVAGWLIALSAFDIRQRRLPNVLTLPGAVVVLGGAAMVGRGWPALAGAAALTAVYLLVHFAAPAGLGAGDVKLAIGLGGLTGAFGPDVWMLAAAGAPMLTGLVALTALATGRRDPVPHGPSMCAASAASVALVWV</sequence>
<organism evidence="4 5">
    <name type="scientific">Mycolicibacterium fluoranthenivorans</name>
    <dbReference type="NCBI Taxonomy" id="258505"/>
    <lineage>
        <taxon>Bacteria</taxon>
        <taxon>Bacillati</taxon>
        <taxon>Actinomycetota</taxon>
        <taxon>Actinomycetes</taxon>
        <taxon>Mycobacteriales</taxon>
        <taxon>Mycobacteriaceae</taxon>
        <taxon>Mycolicibacterium</taxon>
    </lineage>
</organism>
<gene>
    <name evidence="4" type="ORF">FHU31_002827</name>
</gene>
<evidence type="ECO:0000256" key="2">
    <source>
        <dbReference type="SAM" id="Phobius"/>
    </source>
</evidence>
<evidence type="ECO:0000256" key="1">
    <source>
        <dbReference type="ARBA" id="ARBA00005801"/>
    </source>
</evidence>
<dbReference type="PANTHER" id="PTHR30487:SF0">
    <property type="entry name" value="PREPILIN LEADER PEPTIDASE_N-METHYLTRANSFERASE-RELATED"/>
    <property type="match status" value="1"/>
</dbReference>
<evidence type="ECO:0000313" key="4">
    <source>
        <dbReference type="EMBL" id="NIH95871.1"/>
    </source>
</evidence>